<comment type="similarity">
    <text evidence="1">Belongs to the helicase family. UvrD subfamily.</text>
</comment>
<dbReference type="InterPro" id="IPR014016">
    <property type="entry name" value="UvrD-like_ATP-bd"/>
</dbReference>
<accession>A0A3M9NLA4</accession>
<dbReference type="GO" id="GO:0005829">
    <property type="term" value="C:cytosol"/>
    <property type="evidence" value="ECO:0007669"/>
    <property type="project" value="TreeGrafter"/>
</dbReference>
<evidence type="ECO:0000256" key="4">
    <source>
        <dbReference type="ARBA" id="ARBA00022763"/>
    </source>
</evidence>
<feature type="binding site" evidence="16">
    <location>
        <begin position="38"/>
        <end position="45"/>
    </location>
    <ligand>
        <name>ATP</name>
        <dbReference type="ChEBI" id="CHEBI:30616"/>
    </ligand>
</feature>
<evidence type="ECO:0000256" key="3">
    <source>
        <dbReference type="ARBA" id="ARBA00022741"/>
    </source>
</evidence>
<dbReference type="GO" id="GO:0000725">
    <property type="term" value="P:recombinational repair"/>
    <property type="evidence" value="ECO:0007669"/>
    <property type="project" value="TreeGrafter"/>
</dbReference>
<dbReference type="CDD" id="cd17932">
    <property type="entry name" value="DEXQc_UvrD"/>
    <property type="match status" value="1"/>
</dbReference>
<gene>
    <name evidence="19" type="ORF">EFY79_06995</name>
</gene>
<evidence type="ECO:0000256" key="10">
    <source>
        <dbReference type="ARBA" id="ARBA00023204"/>
    </source>
</evidence>
<dbReference type="Pfam" id="PF00580">
    <property type="entry name" value="UvrD-helicase"/>
    <property type="match status" value="1"/>
</dbReference>
<name>A0A3M9NLA4_9BACT</name>
<proteinExistence type="inferred from homology"/>
<dbReference type="GO" id="GO:0005524">
    <property type="term" value="F:ATP binding"/>
    <property type="evidence" value="ECO:0007669"/>
    <property type="project" value="UniProtKB-UniRule"/>
</dbReference>
<evidence type="ECO:0000256" key="12">
    <source>
        <dbReference type="ARBA" id="ARBA00034617"/>
    </source>
</evidence>
<dbReference type="InterPro" id="IPR013986">
    <property type="entry name" value="DExx_box_DNA_helicase_dom_sf"/>
</dbReference>
<evidence type="ECO:0000256" key="13">
    <source>
        <dbReference type="ARBA" id="ARBA00034808"/>
    </source>
</evidence>
<evidence type="ECO:0000256" key="1">
    <source>
        <dbReference type="ARBA" id="ARBA00009922"/>
    </source>
</evidence>
<keyword evidence="4" id="KW-0227">DNA damage</keyword>
<evidence type="ECO:0000256" key="16">
    <source>
        <dbReference type="PROSITE-ProRule" id="PRU00560"/>
    </source>
</evidence>
<evidence type="ECO:0000256" key="7">
    <source>
        <dbReference type="ARBA" id="ARBA00022839"/>
    </source>
</evidence>
<dbReference type="Gene3D" id="1.10.486.10">
    <property type="entry name" value="PCRA, domain 4"/>
    <property type="match status" value="1"/>
</dbReference>
<dbReference type="Gene3D" id="1.10.10.160">
    <property type="match status" value="1"/>
</dbReference>
<sequence length="1050" mass="121502">MPTYRENLIKKFREDYLKLNAEQKKAVDKIEGPVMVIAGPGTGKTQILAARIGKILLDTDALPQNILCLTYTDAGAIAMRKRLLQFIGPDAYKVNIYTFHGFCNEVIQQNLSLFEKTALNPVSDLEKIQLYKTLIDNLPKNNPLKRYRGDVYFEIHNLQNLFSAMKREGWTPEYIVERIDVYLERIKDEDKFKYKRPSVKSGVKAGDYKPEYFNEVEKMKKLCSAVNEFNNFQNLMKQKNLYDFDDMINWVITAFKENKNLLADYQERFQYILVDEYQDTSGTQNEIVQLLIEFWDEPNVFVVGDDDQSIYRFQGANVENMENFAGSYEGLLKIVLTNNYRSTKPILDVSKSLIDRNVERLIHKFPGLTKELKCSREELQKLIDRPAIIEYNTVKDEMADVTNRVEKLISGGTEPGKIAVIYKENSYGELLMKYFRLKNIPYYSKKSINILDEPFAKKIIQIMQYLAAEHDIPFGGGELLFEILHFDFYKIPPIEIAKLAVEVNKKNYSGQPTSLRKLLYEKANTIAKDLFDTGIDERLKKFSKTFEQLIADVSNVPLQTLFEKIISDAGILSYIMKSKDKIRLLQILTGLFDYIKDETSRNQALDLKGLLEAIELMKKEKLPLPLIQFSGNSSGVNLLTAHGSKGLEFEYVFIIGMNAHLWEKKRTGNNGYSLPDTLFSSLPSGSTEEELRRLFYVAITRAEKTLTISFTKLKPDGKDAEHSMFVAEIVEGNDLKIENIKMPEEELMDFEILNYVQQAPELDKSEDDFISSILEKYVMNVTSLNNYLDCPLGFYYKNLIRIPAGKSETLEFGSAIHFALQKLFEEMQKSAEQKFPPKERMFEHFNWYLKRHRENFTPESFKRRMEQGEIVLGDYYDEYISSCNKIVAVERNIKNVVNGIPIKGKIDKMEFNGKEVNVVDYKTGDVNSAYTKKKLLAPNPDNPIGGDYWRQAVFYKILVDNMDGKDWKVVSTEFDFVEPDKSKGFQKRKIFIEPSDITTVKQQLTDVWNKIQARDFYTGCGKEDCTWCNFVKDNEIHIALHDIIEEEQEI</sequence>
<dbReference type="EMBL" id="RJJR01000004">
    <property type="protein sequence ID" value="RNI37973.1"/>
    <property type="molecule type" value="Genomic_DNA"/>
</dbReference>
<dbReference type="InterPro" id="IPR038726">
    <property type="entry name" value="PDDEXK_AddAB-type"/>
</dbReference>
<keyword evidence="5 16" id="KW-0378">Hydrolase</keyword>
<protein>
    <recommendedName>
        <fullName evidence="13">DNA 3'-5' helicase</fullName>
        <ecNumber evidence="13">5.6.2.4</ecNumber>
    </recommendedName>
    <alternativeName>
        <fullName evidence="14">DNA 3'-5' helicase II</fullName>
    </alternativeName>
</protein>
<dbReference type="PANTHER" id="PTHR11070:SF2">
    <property type="entry name" value="ATP-DEPENDENT DNA HELICASE SRS2"/>
    <property type="match status" value="1"/>
</dbReference>
<evidence type="ECO:0000313" key="19">
    <source>
        <dbReference type="EMBL" id="RNI37973.1"/>
    </source>
</evidence>
<keyword evidence="11" id="KW-0413">Isomerase</keyword>
<dbReference type="SUPFAM" id="SSF52540">
    <property type="entry name" value="P-loop containing nucleoside triphosphate hydrolases"/>
    <property type="match status" value="1"/>
</dbReference>
<evidence type="ECO:0000259" key="17">
    <source>
        <dbReference type="PROSITE" id="PS51198"/>
    </source>
</evidence>
<dbReference type="InterPro" id="IPR000212">
    <property type="entry name" value="DNA_helicase_UvrD/REP"/>
</dbReference>
<dbReference type="PROSITE" id="PS51217">
    <property type="entry name" value="UVRD_HELICASE_CTER"/>
    <property type="match status" value="1"/>
</dbReference>
<evidence type="ECO:0000256" key="9">
    <source>
        <dbReference type="ARBA" id="ARBA00023125"/>
    </source>
</evidence>
<keyword evidence="10" id="KW-0234">DNA repair</keyword>
<dbReference type="OrthoDB" id="9810135at2"/>
<feature type="domain" description="UvrD-like helicase C-terminal" evidence="18">
    <location>
        <begin position="344"/>
        <end position="646"/>
    </location>
</feature>
<dbReference type="InterPro" id="IPR014017">
    <property type="entry name" value="DNA_helicase_UvrD-like_C"/>
</dbReference>
<evidence type="ECO:0000313" key="20">
    <source>
        <dbReference type="Proteomes" id="UP000267223"/>
    </source>
</evidence>
<comment type="catalytic activity">
    <reaction evidence="15">
        <text>ATP + H2O = ADP + phosphate + H(+)</text>
        <dbReference type="Rhea" id="RHEA:13065"/>
        <dbReference type="ChEBI" id="CHEBI:15377"/>
        <dbReference type="ChEBI" id="CHEBI:15378"/>
        <dbReference type="ChEBI" id="CHEBI:30616"/>
        <dbReference type="ChEBI" id="CHEBI:43474"/>
        <dbReference type="ChEBI" id="CHEBI:456216"/>
        <dbReference type="EC" id="5.6.2.4"/>
    </reaction>
</comment>
<reference evidence="19 20" key="1">
    <citation type="submission" date="2018-11" db="EMBL/GenBank/DDBJ databases">
        <title>Draft genome sequence of Ferruginibacter sp. BO-59.</title>
        <authorList>
            <person name="Im W.T."/>
        </authorList>
    </citation>
    <scope>NUCLEOTIDE SEQUENCE [LARGE SCALE GENOMIC DNA]</scope>
    <source>
        <strain evidence="19 20">BO-59</strain>
    </source>
</reference>
<dbReference type="PANTHER" id="PTHR11070">
    <property type="entry name" value="UVRD / RECB / PCRA DNA HELICASE FAMILY MEMBER"/>
    <property type="match status" value="1"/>
</dbReference>
<dbReference type="EC" id="5.6.2.4" evidence="13"/>
<evidence type="ECO:0000256" key="8">
    <source>
        <dbReference type="ARBA" id="ARBA00022840"/>
    </source>
</evidence>
<keyword evidence="7" id="KW-0269">Exonuclease</keyword>
<feature type="domain" description="UvrD-like helicase ATP-binding" evidence="17">
    <location>
        <begin position="17"/>
        <end position="343"/>
    </location>
</feature>
<keyword evidence="20" id="KW-1185">Reference proteome</keyword>
<evidence type="ECO:0000256" key="15">
    <source>
        <dbReference type="ARBA" id="ARBA00048988"/>
    </source>
</evidence>
<evidence type="ECO:0000256" key="2">
    <source>
        <dbReference type="ARBA" id="ARBA00022722"/>
    </source>
</evidence>
<keyword evidence="6 16" id="KW-0347">Helicase</keyword>
<dbReference type="PROSITE" id="PS51198">
    <property type="entry name" value="UVRD_HELICASE_ATP_BIND"/>
    <property type="match status" value="1"/>
</dbReference>
<keyword evidence="9" id="KW-0238">DNA-binding</keyword>
<evidence type="ECO:0000256" key="6">
    <source>
        <dbReference type="ARBA" id="ARBA00022806"/>
    </source>
</evidence>
<comment type="catalytic activity">
    <reaction evidence="12">
        <text>Couples ATP hydrolysis with the unwinding of duplex DNA by translocating in the 3'-5' direction.</text>
        <dbReference type="EC" id="5.6.2.4"/>
    </reaction>
</comment>
<dbReference type="AlphaFoldDB" id="A0A3M9NLA4"/>
<keyword evidence="3 16" id="KW-0547">Nucleotide-binding</keyword>
<keyword evidence="2" id="KW-0540">Nuclease</keyword>
<dbReference type="GO" id="GO:0004527">
    <property type="term" value="F:exonuclease activity"/>
    <property type="evidence" value="ECO:0007669"/>
    <property type="project" value="UniProtKB-KW"/>
</dbReference>
<dbReference type="Pfam" id="PF12705">
    <property type="entry name" value="PDDEXK_1"/>
    <property type="match status" value="1"/>
</dbReference>
<organism evidence="19 20">
    <name type="scientific">Hanamia caeni</name>
    <dbReference type="NCBI Taxonomy" id="2294116"/>
    <lineage>
        <taxon>Bacteria</taxon>
        <taxon>Pseudomonadati</taxon>
        <taxon>Bacteroidota</taxon>
        <taxon>Chitinophagia</taxon>
        <taxon>Chitinophagales</taxon>
        <taxon>Chitinophagaceae</taxon>
        <taxon>Hanamia</taxon>
    </lineage>
</organism>
<keyword evidence="8 16" id="KW-0067">ATP-binding</keyword>
<comment type="caution">
    <text evidence="19">The sequence shown here is derived from an EMBL/GenBank/DDBJ whole genome shotgun (WGS) entry which is preliminary data.</text>
</comment>
<dbReference type="InterPro" id="IPR027417">
    <property type="entry name" value="P-loop_NTPase"/>
</dbReference>
<dbReference type="GO" id="GO:0043138">
    <property type="term" value="F:3'-5' DNA helicase activity"/>
    <property type="evidence" value="ECO:0007669"/>
    <property type="project" value="UniProtKB-EC"/>
</dbReference>
<dbReference type="GO" id="GO:0003677">
    <property type="term" value="F:DNA binding"/>
    <property type="evidence" value="ECO:0007669"/>
    <property type="project" value="UniProtKB-KW"/>
</dbReference>
<evidence type="ECO:0000259" key="18">
    <source>
        <dbReference type="PROSITE" id="PS51217"/>
    </source>
</evidence>
<dbReference type="Gene3D" id="3.90.320.10">
    <property type="match status" value="1"/>
</dbReference>
<dbReference type="Gene3D" id="3.40.50.300">
    <property type="entry name" value="P-loop containing nucleotide triphosphate hydrolases"/>
    <property type="match status" value="2"/>
</dbReference>
<dbReference type="InterPro" id="IPR011604">
    <property type="entry name" value="PDDEXK-like_dom_sf"/>
</dbReference>
<evidence type="ECO:0000256" key="5">
    <source>
        <dbReference type="ARBA" id="ARBA00022801"/>
    </source>
</evidence>
<evidence type="ECO:0000256" key="14">
    <source>
        <dbReference type="ARBA" id="ARBA00034923"/>
    </source>
</evidence>
<dbReference type="RefSeq" id="WP_123119962.1">
    <property type="nucleotide sequence ID" value="NZ_RJJR01000004.1"/>
</dbReference>
<evidence type="ECO:0000256" key="11">
    <source>
        <dbReference type="ARBA" id="ARBA00023235"/>
    </source>
</evidence>
<dbReference type="Proteomes" id="UP000267223">
    <property type="component" value="Unassembled WGS sequence"/>
</dbReference>
<dbReference type="Pfam" id="PF13361">
    <property type="entry name" value="UvrD_C"/>
    <property type="match status" value="1"/>
</dbReference>